<dbReference type="WBParaSite" id="HPBE_0001945901-mRNA-1">
    <property type="protein sequence ID" value="HPBE_0001945901-mRNA-1"/>
    <property type="gene ID" value="HPBE_0001945901"/>
</dbReference>
<dbReference type="Pfam" id="PF00078">
    <property type="entry name" value="RVT_1"/>
    <property type="match status" value="1"/>
</dbReference>
<dbReference type="InterPro" id="IPR000477">
    <property type="entry name" value="RT_dom"/>
</dbReference>
<dbReference type="Gene3D" id="3.30.70.270">
    <property type="match status" value="1"/>
</dbReference>
<dbReference type="SUPFAM" id="SSF56672">
    <property type="entry name" value="DNA/RNA polymerases"/>
    <property type="match status" value="1"/>
</dbReference>
<dbReference type="EMBL" id="UZAH01031376">
    <property type="protein sequence ID" value="VDP15178.1"/>
    <property type="molecule type" value="Genomic_DNA"/>
</dbReference>
<name>A0A3P8C1A5_HELPZ</name>
<reference evidence="2 3" key="1">
    <citation type="submission" date="2018-11" db="EMBL/GenBank/DDBJ databases">
        <authorList>
            <consortium name="Pathogen Informatics"/>
        </authorList>
    </citation>
    <scope>NUCLEOTIDE SEQUENCE [LARGE SCALE GENOMIC DNA]</scope>
</reference>
<gene>
    <name evidence="2" type="ORF">HPBE_LOCUS19458</name>
</gene>
<keyword evidence="3" id="KW-1185">Reference proteome</keyword>
<proteinExistence type="predicted"/>
<dbReference type="InterPro" id="IPR043502">
    <property type="entry name" value="DNA/RNA_pol_sf"/>
</dbReference>
<dbReference type="PANTHER" id="PTHR47027:SF20">
    <property type="entry name" value="REVERSE TRANSCRIPTASE-LIKE PROTEIN WITH RNA-DIRECTED DNA POLYMERASE DOMAIN"/>
    <property type="match status" value="1"/>
</dbReference>
<organism evidence="2">
    <name type="scientific">Heligmosomoides polygyrus</name>
    <name type="common">Parasitic roundworm</name>
    <dbReference type="NCBI Taxonomy" id="6339"/>
    <lineage>
        <taxon>Eukaryota</taxon>
        <taxon>Metazoa</taxon>
        <taxon>Ecdysozoa</taxon>
        <taxon>Nematoda</taxon>
        <taxon>Chromadorea</taxon>
        <taxon>Rhabditida</taxon>
        <taxon>Rhabditina</taxon>
        <taxon>Rhabditomorpha</taxon>
        <taxon>Strongyloidea</taxon>
        <taxon>Heligmosomidae</taxon>
        <taxon>Heligmosomoides</taxon>
    </lineage>
</organism>
<accession>A0A3P8C1A5</accession>
<evidence type="ECO:0000313" key="4">
    <source>
        <dbReference type="WBParaSite" id="HPBE_0001945901-mRNA-1"/>
    </source>
</evidence>
<dbReference type="AlphaFoldDB" id="A0A3P8C1A5"/>
<evidence type="ECO:0000313" key="3">
    <source>
        <dbReference type="Proteomes" id="UP000050761"/>
    </source>
</evidence>
<feature type="domain" description="Reverse transcriptase" evidence="1">
    <location>
        <begin position="1"/>
        <end position="112"/>
    </location>
</feature>
<dbReference type="Proteomes" id="UP000050761">
    <property type="component" value="Unassembled WGS sequence"/>
</dbReference>
<dbReference type="PROSITE" id="PS50878">
    <property type="entry name" value="RT_POL"/>
    <property type="match status" value="1"/>
</dbReference>
<dbReference type="PANTHER" id="PTHR47027">
    <property type="entry name" value="REVERSE TRANSCRIPTASE DOMAIN-CONTAINING PROTEIN"/>
    <property type="match status" value="1"/>
</dbReference>
<evidence type="ECO:0000313" key="2">
    <source>
        <dbReference type="EMBL" id="VDP15178.1"/>
    </source>
</evidence>
<dbReference type="OrthoDB" id="418748at2759"/>
<evidence type="ECO:0000259" key="1">
    <source>
        <dbReference type="PROSITE" id="PS50878"/>
    </source>
</evidence>
<reference evidence="4" key="2">
    <citation type="submission" date="2019-09" db="UniProtKB">
        <authorList>
            <consortium name="WormBaseParasite"/>
        </authorList>
    </citation>
    <scope>IDENTIFICATION</scope>
</reference>
<dbReference type="InterPro" id="IPR043128">
    <property type="entry name" value="Rev_trsase/Diguanyl_cyclase"/>
</dbReference>
<sequence>MQFETTTVGVHQGSALSPFLFLLTLESIVNHLEECPLRTILCADDIVVVADNQEELEEKVQLWPRALADNGLRLNVKKTKFISSEQCAGSILDRQGEAIEKVEEFRFPGSYLLEEGSVDQAEKEAAVISRIWLPTVTTVDETWKEATKAITRAERLELGATEPGRRWIDKQAWLWTDDVSKKVREKKRLYHVFVGDKTVDNWRDYQEAKKAAKKTVAAAKAAHQLIRHREVLGINDENGHLLMDREKAMKRWHVYFEEISNVEFEHPVVPCASPVQGPVQKITVSETEAALRKMKSGKATGRDDLPGDLSPWTLLYVDYVMLACEDKAELERQAQEWCDRLALFGLKLNVKKTEY</sequence>
<protein>
    <submittedName>
        <fullName evidence="4">Reverse transcriptase domain-containing protein</fullName>
    </submittedName>
</protein>